<proteinExistence type="predicted"/>
<feature type="region of interest" description="Disordered" evidence="1">
    <location>
        <begin position="72"/>
        <end position="94"/>
    </location>
</feature>
<gene>
    <name evidence="2" type="ORF">Pfra01_002895700</name>
</gene>
<feature type="region of interest" description="Disordered" evidence="1">
    <location>
        <begin position="1"/>
        <end position="42"/>
    </location>
</feature>
<feature type="compositionally biased region" description="Basic and acidic residues" evidence="1">
    <location>
        <begin position="27"/>
        <end position="37"/>
    </location>
</feature>
<name>A0A9W7DBP2_9STRA</name>
<accession>A0A9W7DBP2</accession>
<reference evidence="2" key="1">
    <citation type="submission" date="2023-04" db="EMBL/GenBank/DDBJ databases">
        <title>Phytophthora fragariaefolia NBRC 109709.</title>
        <authorList>
            <person name="Ichikawa N."/>
            <person name="Sato H."/>
            <person name="Tonouchi N."/>
        </authorList>
    </citation>
    <scope>NUCLEOTIDE SEQUENCE</scope>
    <source>
        <strain evidence="2">NBRC 109709</strain>
    </source>
</reference>
<dbReference type="AlphaFoldDB" id="A0A9W7DBP2"/>
<dbReference type="Proteomes" id="UP001165121">
    <property type="component" value="Unassembled WGS sequence"/>
</dbReference>
<evidence type="ECO:0000313" key="2">
    <source>
        <dbReference type="EMBL" id="GMF89047.1"/>
    </source>
</evidence>
<evidence type="ECO:0000256" key="1">
    <source>
        <dbReference type="SAM" id="MobiDB-lite"/>
    </source>
</evidence>
<protein>
    <submittedName>
        <fullName evidence="2">Unnamed protein product</fullName>
    </submittedName>
</protein>
<organism evidence="2 3">
    <name type="scientific">Phytophthora fragariaefolia</name>
    <dbReference type="NCBI Taxonomy" id="1490495"/>
    <lineage>
        <taxon>Eukaryota</taxon>
        <taxon>Sar</taxon>
        <taxon>Stramenopiles</taxon>
        <taxon>Oomycota</taxon>
        <taxon>Peronosporomycetes</taxon>
        <taxon>Peronosporales</taxon>
        <taxon>Peronosporaceae</taxon>
        <taxon>Phytophthora</taxon>
    </lineage>
</organism>
<sequence>MAHLTAVMDTTDCEVNTAPNAQGQIPGRRDPDGDHPFPRNLDPAQPLVQRIKIIANNSDRHAVNMLDESSTTTLDLARGGCGSEVSASDASDVA</sequence>
<comment type="caution">
    <text evidence="2">The sequence shown here is derived from an EMBL/GenBank/DDBJ whole genome shotgun (WGS) entry which is preliminary data.</text>
</comment>
<feature type="compositionally biased region" description="Polar residues" evidence="1">
    <location>
        <begin position="13"/>
        <end position="23"/>
    </location>
</feature>
<dbReference type="EMBL" id="BSXT01013658">
    <property type="protein sequence ID" value="GMF89047.1"/>
    <property type="molecule type" value="Genomic_DNA"/>
</dbReference>
<feature type="compositionally biased region" description="Low complexity" evidence="1">
    <location>
        <begin position="85"/>
        <end position="94"/>
    </location>
</feature>
<keyword evidence="3" id="KW-1185">Reference proteome</keyword>
<evidence type="ECO:0000313" key="3">
    <source>
        <dbReference type="Proteomes" id="UP001165121"/>
    </source>
</evidence>